<protein>
    <submittedName>
        <fullName evidence="1">Uncharacterized protein</fullName>
    </submittedName>
</protein>
<sequence>MAVTLLCSALFFYLTPYKPRGVDERKWWGTTYQTNSFFSLKLTKKDYFFYIFVVNFVSEMIDYYSPTFCVKKKKCLSVIEFINFESKDAPSFPVGIVSCWKVHMCVCFCIKCKMS</sequence>
<organism evidence="1">
    <name type="scientific">Cacopsylla melanoneura</name>
    <dbReference type="NCBI Taxonomy" id="428564"/>
    <lineage>
        <taxon>Eukaryota</taxon>
        <taxon>Metazoa</taxon>
        <taxon>Ecdysozoa</taxon>
        <taxon>Arthropoda</taxon>
        <taxon>Hexapoda</taxon>
        <taxon>Insecta</taxon>
        <taxon>Pterygota</taxon>
        <taxon>Neoptera</taxon>
        <taxon>Paraneoptera</taxon>
        <taxon>Hemiptera</taxon>
        <taxon>Sternorrhyncha</taxon>
        <taxon>Psylloidea</taxon>
        <taxon>Psyllidae</taxon>
        <taxon>Psyllinae</taxon>
        <taxon>Cacopsylla</taxon>
    </lineage>
</organism>
<reference evidence="1" key="1">
    <citation type="submission" date="2021-05" db="EMBL/GenBank/DDBJ databases">
        <authorList>
            <person name="Alioto T."/>
            <person name="Alioto T."/>
            <person name="Gomez Garrido J."/>
        </authorList>
    </citation>
    <scope>NUCLEOTIDE SEQUENCE</scope>
</reference>
<name>A0A8D8PW43_9HEMI</name>
<dbReference type="AlphaFoldDB" id="A0A8D8PW43"/>
<proteinExistence type="predicted"/>
<dbReference type="EMBL" id="HBUF01033038">
    <property type="protein sequence ID" value="CAG6615488.1"/>
    <property type="molecule type" value="Transcribed_RNA"/>
</dbReference>
<accession>A0A8D8PW43</accession>
<evidence type="ECO:0000313" key="1">
    <source>
        <dbReference type="EMBL" id="CAG6615488.1"/>
    </source>
</evidence>